<reference evidence="3" key="1">
    <citation type="submission" date="2021-03" db="EMBL/GenBank/DDBJ databases">
        <authorList>
            <person name="Peeters C."/>
        </authorList>
    </citation>
    <scope>NUCLEOTIDE SEQUENCE</scope>
    <source>
        <strain evidence="3">LMG 31506</strain>
    </source>
</reference>
<dbReference type="PIRSF" id="PIRSF017082">
    <property type="entry name" value="YflP"/>
    <property type="match status" value="1"/>
</dbReference>
<dbReference type="PANTHER" id="PTHR42928">
    <property type="entry name" value="TRICARBOXYLATE-BINDING PROTEIN"/>
    <property type="match status" value="1"/>
</dbReference>
<comment type="similarity">
    <text evidence="1">Belongs to the UPF0065 (bug) family.</text>
</comment>
<sequence length="337" mass="35686">MKLHARFRRRLRDCLMISALTSTLCAFGTNSALAAGQQAWPARAITLLVPIAAGGGTDIIARAVGEKLAAELGQPIIVKNQAGANGAIGSAAVARAPADGYTILVGSIGTHAANQCLYKLPYDPVQDFTPVALLAKYNNVVMVRRDSPIKSLDDLVKLAKAHPATLTYAITVVGSSAHLALERFKSEAGLDMLGVPYNGAVPATVDVLGGQVDFMLDTVVSQYGNLTSGRARALATTMGERRSDILPKVPTIAEQGYPKYDVAGWTGLFVRSGTSAEIVEKISTALQRVYATGKLQKLLGSQGLDVTTNTQAEFAAFVAKERQTWCDVIKTANIKVE</sequence>
<evidence type="ECO:0000313" key="4">
    <source>
        <dbReference type="Proteomes" id="UP000672934"/>
    </source>
</evidence>
<proteinExistence type="inferred from homology"/>
<keyword evidence="4" id="KW-1185">Reference proteome</keyword>
<protein>
    <recommendedName>
        <fullName evidence="5">Tripartite tricarboxylate transporter substrate binding protein</fullName>
    </recommendedName>
</protein>
<dbReference type="PANTHER" id="PTHR42928:SF5">
    <property type="entry name" value="BLR1237 PROTEIN"/>
    <property type="match status" value="1"/>
</dbReference>
<organism evidence="3 4">
    <name type="scientific">Cupriavidus yeoncheonensis</name>
    <dbReference type="NCBI Taxonomy" id="1462994"/>
    <lineage>
        <taxon>Bacteria</taxon>
        <taxon>Pseudomonadati</taxon>
        <taxon>Pseudomonadota</taxon>
        <taxon>Betaproteobacteria</taxon>
        <taxon>Burkholderiales</taxon>
        <taxon>Burkholderiaceae</taxon>
        <taxon>Cupriavidus</taxon>
    </lineage>
</organism>
<evidence type="ECO:0008006" key="5">
    <source>
        <dbReference type="Google" id="ProtNLM"/>
    </source>
</evidence>
<dbReference type="InterPro" id="IPR005064">
    <property type="entry name" value="BUG"/>
</dbReference>
<dbReference type="Pfam" id="PF03401">
    <property type="entry name" value="TctC"/>
    <property type="match status" value="1"/>
</dbReference>
<feature type="signal peptide" evidence="2">
    <location>
        <begin position="1"/>
        <end position="34"/>
    </location>
</feature>
<dbReference type="AlphaFoldDB" id="A0A916N5H3"/>
<dbReference type="SUPFAM" id="SSF53850">
    <property type="entry name" value="Periplasmic binding protein-like II"/>
    <property type="match status" value="1"/>
</dbReference>
<dbReference type="InterPro" id="IPR042100">
    <property type="entry name" value="Bug_dom1"/>
</dbReference>
<accession>A0A916N5H3</accession>
<dbReference type="Gene3D" id="3.40.190.150">
    <property type="entry name" value="Bordetella uptake gene, domain 1"/>
    <property type="match status" value="1"/>
</dbReference>
<dbReference type="RefSeq" id="WP_211949286.1">
    <property type="nucleotide sequence ID" value="NZ_CAJPUY010000017.1"/>
</dbReference>
<gene>
    <name evidence="3" type="ORF">LMG31506_04385</name>
</gene>
<dbReference type="EMBL" id="CAJPUY010000017">
    <property type="protein sequence ID" value="CAG2151318.1"/>
    <property type="molecule type" value="Genomic_DNA"/>
</dbReference>
<keyword evidence="2" id="KW-0732">Signal</keyword>
<evidence type="ECO:0000256" key="1">
    <source>
        <dbReference type="ARBA" id="ARBA00006987"/>
    </source>
</evidence>
<dbReference type="Proteomes" id="UP000672934">
    <property type="component" value="Unassembled WGS sequence"/>
</dbReference>
<evidence type="ECO:0000256" key="2">
    <source>
        <dbReference type="SAM" id="SignalP"/>
    </source>
</evidence>
<dbReference type="CDD" id="cd07012">
    <property type="entry name" value="PBP2_Bug_TTT"/>
    <property type="match status" value="1"/>
</dbReference>
<evidence type="ECO:0000313" key="3">
    <source>
        <dbReference type="EMBL" id="CAG2151318.1"/>
    </source>
</evidence>
<dbReference type="Gene3D" id="3.40.190.10">
    <property type="entry name" value="Periplasmic binding protein-like II"/>
    <property type="match status" value="1"/>
</dbReference>
<name>A0A916N5H3_9BURK</name>
<feature type="chain" id="PRO_5037066338" description="Tripartite tricarboxylate transporter substrate binding protein" evidence="2">
    <location>
        <begin position="35"/>
        <end position="337"/>
    </location>
</feature>
<comment type="caution">
    <text evidence="3">The sequence shown here is derived from an EMBL/GenBank/DDBJ whole genome shotgun (WGS) entry which is preliminary data.</text>
</comment>